<dbReference type="EMBL" id="MABE01000195">
    <property type="protein sequence ID" value="OUS40955.1"/>
    <property type="molecule type" value="Genomic_DNA"/>
</dbReference>
<evidence type="ECO:0000313" key="3">
    <source>
        <dbReference type="Proteomes" id="UP000227088"/>
    </source>
</evidence>
<evidence type="ECO:0000256" key="1">
    <source>
        <dbReference type="SAM" id="SignalP"/>
    </source>
</evidence>
<dbReference type="AlphaFoldDB" id="A0A1Y5I1H4"/>
<proteinExistence type="predicted"/>
<reference evidence="3" key="1">
    <citation type="journal article" date="2017" name="Proc. Natl. Acad. Sci. U.S.A.">
        <title>Simulation of Deepwater Horizon oil plume reveals substrate specialization within a complex community of hydrocarbon degraders.</title>
        <authorList>
            <person name="Hu P."/>
            <person name="Dubinsky E.A."/>
            <person name="Probst A.J."/>
            <person name="Wang J."/>
            <person name="Sieber C.M.K."/>
            <person name="Tom L.M."/>
            <person name="Gardinali P."/>
            <person name="Banfield J.F."/>
            <person name="Atlas R.M."/>
            <person name="Andersen G.L."/>
        </authorList>
    </citation>
    <scope>NUCLEOTIDE SEQUENCE [LARGE SCALE GENOMIC DNA]</scope>
</reference>
<feature type="chain" id="PRO_5012915527" description="Filamentous haemagglutinin FhaB/tRNA nuclease CdiA-like TPS domain-containing protein" evidence="1">
    <location>
        <begin position="29"/>
        <end position="67"/>
    </location>
</feature>
<evidence type="ECO:0008006" key="4">
    <source>
        <dbReference type="Google" id="ProtNLM"/>
    </source>
</evidence>
<keyword evidence="1" id="KW-0732">Signal</keyword>
<feature type="non-terminal residue" evidence="2">
    <location>
        <position position="67"/>
    </location>
</feature>
<organism evidence="2 3">
    <name type="scientific">Oleispira antarctica</name>
    <dbReference type="NCBI Taxonomy" id="188908"/>
    <lineage>
        <taxon>Bacteria</taxon>
        <taxon>Pseudomonadati</taxon>
        <taxon>Pseudomonadota</taxon>
        <taxon>Gammaproteobacteria</taxon>
        <taxon>Oceanospirillales</taxon>
        <taxon>Oceanospirillaceae</taxon>
        <taxon>Oleispira</taxon>
    </lineage>
</organism>
<comment type="caution">
    <text evidence="2">The sequence shown here is derived from an EMBL/GenBank/DDBJ whole genome shotgun (WGS) entry which is preliminary data.</text>
</comment>
<sequence length="67" mass="6987">MSIKALPRKTLFTSILLANALLGTSSYAGPQGGNITHGSGSIGAQGNVTNILQNSNQLIIDWNSFNV</sequence>
<accession>A0A1Y5I1H4</accession>
<evidence type="ECO:0000313" key="2">
    <source>
        <dbReference type="EMBL" id="OUS40955.1"/>
    </source>
</evidence>
<dbReference type="Gene3D" id="2.160.20.10">
    <property type="entry name" value="Single-stranded right-handed beta-helix, Pectin lyase-like"/>
    <property type="match status" value="1"/>
</dbReference>
<gene>
    <name evidence="2" type="ORF">A9R00_03375</name>
</gene>
<name>A0A1Y5I1H4_OLEAN</name>
<dbReference type="Proteomes" id="UP000227088">
    <property type="component" value="Unassembled WGS sequence"/>
</dbReference>
<protein>
    <recommendedName>
        <fullName evidence="4">Filamentous haemagglutinin FhaB/tRNA nuclease CdiA-like TPS domain-containing protein</fullName>
    </recommendedName>
</protein>
<feature type="signal peptide" evidence="1">
    <location>
        <begin position="1"/>
        <end position="28"/>
    </location>
</feature>
<dbReference type="InterPro" id="IPR012334">
    <property type="entry name" value="Pectin_lyas_fold"/>
</dbReference>